<keyword evidence="2" id="KW-0812">Transmembrane</keyword>
<dbReference type="AlphaFoldDB" id="A0A840E3F2"/>
<reference evidence="3 4" key="1">
    <citation type="submission" date="2020-08" db="EMBL/GenBank/DDBJ databases">
        <title>Genomic Encyclopedia of Type Strains, Phase IV (KMG-IV): sequencing the most valuable type-strain genomes for metagenomic binning, comparative biology and taxonomic classification.</title>
        <authorList>
            <person name="Goeker M."/>
        </authorList>
    </citation>
    <scope>NUCLEOTIDE SEQUENCE [LARGE SCALE GENOMIC DNA]</scope>
    <source>
        <strain evidence="3 4">DSM 105137</strain>
    </source>
</reference>
<feature type="region of interest" description="Disordered" evidence="1">
    <location>
        <begin position="1"/>
        <end position="22"/>
    </location>
</feature>
<evidence type="ECO:0000256" key="1">
    <source>
        <dbReference type="SAM" id="MobiDB-lite"/>
    </source>
</evidence>
<keyword evidence="2" id="KW-0472">Membrane</keyword>
<dbReference type="RefSeq" id="WP_183494414.1">
    <property type="nucleotide sequence ID" value="NZ_JACIFF010000001.1"/>
</dbReference>
<sequence>MAQTSSTTHENPPHLDPPPTHNFNVDKEGRKYGIILGLAVSAYLLVVNAIYADLPMSVRFAKHLIIIPVVWYSTKQYAEAIYNSNGIFKAEIGLLFRIGMWATIVIAILNISLSAINPALGFEQFLNDNNSFGDAMMNSFFVAMETLVFVLIIGFVFMQYYKRGGSPED</sequence>
<proteinExistence type="predicted"/>
<comment type="caution">
    <text evidence="3">The sequence shown here is derived from an EMBL/GenBank/DDBJ whole genome shotgun (WGS) entry which is preliminary data.</text>
</comment>
<evidence type="ECO:0000256" key="2">
    <source>
        <dbReference type="SAM" id="Phobius"/>
    </source>
</evidence>
<evidence type="ECO:0000313" key="3">
    <source>
        <dbReference type="EMBL" id="MBB4078195.1"/>
    </source>
</evidence>
<feature type="compositionally biased region" description="Polar residues" evidence="1">
    <location>
        <begin position="1"/>
        <end position="10"/>
    </location>
</feature>
<name>A0A840E3F2_9BACT</name>
<feature type="transmembrane region" description="Helical" evidence="2">
    <location>
        <begin position="32"/>
        <end position="52"/>
    </location>
</feature>
<accession>A0A840E3F2</accession>
<protein>
    <submittedName>
        <fullName evidence="3">Uncharacterized protein</fullName>
    </submittedName>
</protein>
<dbReference type="EMBL" id="JACIFF010000001">
    <property type="protein sequence ID" value="MBB4078195.1"/>
    <property type="molecule type" value="Genomic_DNA"/>
</dbReference>
<keyword evidence="2" id="KW-1133">Transmembrane helix</keyword>
<evidence type="ECO:0000313" key="4">
    <source>
        <dbReference type="Proteomes" id="UP000576209"/>
    </source>
</evidence>
<keyword evidence="4" id="KW-1185">Reference proteome</keyword>
<feature type="transmembrane region" description="Helical" evidence="2">
    <location>
        <begin position="136"/>
        <end position="157"/>
    </location>
</feature>
<dbReference type="Proteomes" id="UP000576209">
    <property type="component" value="Unassembled WGS sequence"/>
</dbReference>
<organism evidence="3 4">
    <name type="scientific">Neolewinella aquimaris</name>
    <dbReference type="NCBI Taxonomy" id="1835722"/>
    <lineage>
        <taxon>Bacteria</taxon>
        <taxon>Pseudomonadati</taxon>
        <taxon>Bacteroidota</taxon>
        <taxon>Saprospiria</taxon>
        <taxon>Saprospirales</taxon>
        <taxon>Lewinellaceae</taxon>
        <taxon>Neolewinella</taxon>
    </lineage>
</organism>
<gene>
    <name evidence="3" type="ORF">GGR28_000796</name>
</gene>
<feature type="transmembrane region" description="Helical" evidence="2">
    <location>
        <begin position="94"/>
        <end position="116"/>
    </location>
</feature>